<evidence type="ECO:0000256" key="4">
    <source>
        <dbReference type="RuleBase" id="RU363099"/>
    </source>
</evidence>
<protein>
    <recommendedName>
        <fullName evidence="4">Dirigent protein</fullName>
    </recommendedName>
</protein>
<evidence type="ECO:0000313" key="5">
    <source>
        <dbReference type="EMBL" id="KAF9682099.1"/>
    </source>
</evidence>
<comment type="caution">
    <text evidence="5">The sequence shown here is derived from an EMBL/GenBank/DDBJ whole genome shotgun (WGS) entry which is preliminary data.</text>
</comment>
<dbReference type="AlphaFoldDB" id="A0A835MYW3"/>
<dbReference type="Pfam" id="PF03018">
    <property type="entry name" value="Dirigent"/>
    <property type="match status" value="2"/>
</dbReference>
<evidence type="ECO:0000256" key="1">
    <source>
        <dbReference type="ARBA" id="ARBA00010746"/>
    </source>
</evidence>
<dbReference type="InterPro" id="IPR044859">
    <property type="entry name" value="Allene_oxi_cyc_Dirigent"/>
</dbReference>
<name>A0A835MYW3_9ROSI</name>
<gene>
    <name evidence="5" type="ORF">SADUNF_Sadunf05G0073100</name>
</gene>
<comment type="subcellular location">
    <subcellularLocation>
        <location evidence="4">Secreted</location>
        <location evidence="4">Extracellular space</location>
        <location evidence="4">Apoplast</location>
    </subcellularLocation>
</comment>
<evidence type="ECO:0000256" key="3">
    <source>
        <dbReference type="ARBA" id="ARBA00022525"/>
    </source>
</evidence>
<keyword evidence="4" id="KW-0052">Apoplast</keyword>
<dbReference type="InterPro" id="IPR004265">
    <property type="entry name" value="Dirigent"/>
</dbReference>
<sequence>MILVFQVPGATTIAMARILQLCLLPTFLFALSFKATSSLESLHFALYQHETINKTGYIIVNGAAGAAVGQTTTPFGTLFAFQDPMTVTANISSKVVAIAEGTSITSSFDGLRSISIAKITLRLKNRMGSISIVGGTHNIKPADHPVVGGTGDFMFVQGYVTSSPVDLKGLTVTYKIVFHLYWPPYAKKFSFHDKHLPMAQPLHHYVAAILLAALSFRATSTHDGHGRKSLHFTLYQQETINKTLYLIVKGVTGPDVSPSTSPFGSLFVNQDLLTISPNSSSKVVGVAEGVSITSSLDGLINIVVGKITLELKHYKGSISVLGTAHNIEVFDLPVVGGTGDFMFVQGYLKPSLVTFERPDIVYKIEFHLYWPPYVANHFSVFDPSSDSSGASITSSLDGLINISIEKITLELRHYKGSISVLGTAHNTRFLIFLLWEAPSPDIVYKIEFHLSWPSYVANHFSVFDPSSDSNGV</sequence>
<organism evidence="5 6">
    <name type="scientific">Salix dunnii</name>
    <dbReference type="NCBI Taxonomy" id="1413687"/>
    <lineage>
        <taxon>Eukaryota</taxon>
        <taxon>Viridiplantae</taxon>
        <taxon>Streptophyta</taxon>
        <taxon>Embryophyta</taxon>
        <taxon>Tracheophyta</taxon>
        <taxon>Spermatophyta</taxon>
        <taxon>Magnoliopsida</taxon>
        <taxon>eudicotyledons</taxon>
        <taxon>Gunneridae</taxon>
        <taxon>Pentapetalae</taxon>
        <taxon>rosids</taxon>
        <taxon>fabids</taxon>
        <taxon>Malpighiales</taxon>
        <taxon>Salicaceae</taxon>
        <taxon>Saliceae</taxon>
        <taxon>Salix</taxon>
    </lineage>
</organism>
<dbReference type="EMBL" id="JADGMS010000005">
    <property type="protein sequence ID" value="KAF9682099.1"/>
    <property type="molecule type" value="Genomic_DNA"/>
</dbReference>
<dbReference type="PANTHER" id="PTHR47586">
    <property type="entry name" value="DIRIGENT PROTEIN"/>
    <property type="match status" value="1"/>
</dbReference>
<keyword evidence="3 4" id="KW-0964">Secreted</keyword>
<comment type="function">
    <text evidence="4">Dirigent proteins impart stereoselectivity on the phenoxy radical-coupling reaction, yielding optically active lignans from two molecules of coniferyl alcohol in the biosynthesis of lignans, flavonolignans, and alkaloids and thus plays a central role in plant secondary metabolism.</text>
</comment>
<dbReference type="Proteomes" id="UP000657918">
    <property type="component" value="Unassembled WGS sequence"/>
</dbReference>
<dbReference type="OrthoDB" id="1862428at2759"/>
<comment type="subunit">
    <text evidence="2 4">Homodimer.</text>
</comment>
<evidence type="ECO:0000313" key="6">
    <source>
        <dbReference type="Proteomes" id="UP000657918"/>
    </source>
</evidence>
<dbReference type="PANTHER" id="PTHR47586:SF1">
    <property type="entry name" value="DIRIGENT PROTEIN"/>
    <property type="match status" value="1"/>
</dbReference>
<accession>A0A835MYW3</accession>
<evidence type="ECO:0000256" key="2">
    <source>
        <dbReference type="ARBA" id="ARBA00011738"/>
    </source>
</evidence>
<comment type="similarity">
    <text evidence="1 4">Belongs to the plant dirigent protein family.</text>
</comment>
<proteinExistence type="inferred from homology"/>
<keyword evidence="6" id="KW-1185">Reference proteome</keyword>
<dbReference type="GO" id="GO:0048046">
    <property type="term" value="C:apoplast"/>
    <property type="evidence" value="ECO:0007669"/>
    <property type="project" value="UniProtKB-SubCell"/>
</dbReference>
<reference evidence="5 6" key="1">
    <citation type="submission" date="2020-10" db="EMBL/GenBank/DDBJ databases">
        <title>Plant Genome Project.</title>
        <authorList>
            <person name="Zhang R.-G."/>
        </authorList>
    </citation>
    <scope>NUCLEOTIDE SEQUENCE [LARGE SCALE GENOMIC DNA]</scope>
    <source>
        <strain evidence="5">FAFU-HL-1</strain>
        <tissue evidence="5">Leaf</tissue>
    </source>
</reference>
<dbReference type="Gene3D" id="2.40.480.10">
    <property type="entry name" value="Allene oxide cyclase-like"/>
    <property type="match status" value="2"/>
</dbReference>
<dbReference type="GO" id="GO:0009699">
    <property type="term" value="P:phenylpropanoid biosynthetic process"/>
    <property type="evidence" value="ECO:0007669"/>
    <property type="project" value="UniProtKB-ARBA"/>
</dbReference>